<proteinExistence type="inferred from homology"/>
<evidence type="ECO:0000256" key="5">
    <source>
        <dbReference type="ARBA" id="ARBA00022692"/>
    </source>
</evidence>
<name>A0ABW3J5L6_9HYPH</name>
<sequence>MSVYLLSLLGGMLIGLSVALFMLLNGRVAGISGIVAGLFRKPDERLVANLLFVAGLVAGPVLYYAWWAEWPVFRPEGGLLLFAAAGLLVGFGSRLGSGCTSGHGVAGLARFSPRSMAAVATFLACAIATVFVMGRFL</sequence>
<comment type="caution">
    <text evidence="10">The sequence shown here is derived from an EMBL/GenBank/DDBJ whole genome shotgun (WGS) entry which is preliminary data.</text>
</comment>
<evidence type="ECO:0000313" key="11">
    <source>
        <dbReference type="Proteomes" id="UP001597102"/>
    </source>
</evidence>
<keyword evidence="3" id="KW-1003">Cell membrane</keyword>
<dbReference type="PANTHER" id="PTHR30574:SF1">
    <property type="entry name" value="SULPHUR TRANSPORT DOMAIN-CONTAINING PROTEIN"/>
    <property type="match status" value="1"/>
</dbReference>
<evidence type="ECO:0000256" key="2">
    <source>
        <dbReference type="ARBA" id="ARBA00022448"/>
    </source>
</evidence>
<keyword evidence="2" id="KW-0813">Transport</keyword>
<feature type="transmembrane region" description="Helical" evidence="9">
    <location>
        <begin position="117"/>
        <end position="136"/>
    </location>
</feature>
<feature type="transmembrane region" description="Helical" evidence="9">
    <location>
        <begin position="78"/>
        <end position="96"/>
    </location>
</feature>
<evidence type="ECO:0000256" key="7">
    <source>
        <dbReference type="ARBA" id="ARBA00023136"/>
    </source>
</evidence>
<evidence type="ECO:0000256" key="3">
    <source>
        <dbReference type="ARBA" id="ARBA00022475"/>
    </source>
</evidence>
<reference evidence="11" key="1">
    <citation type="journal article" date="2019" name="Int. J. Syst. Evol. Microbiol.">
        <title>The Global Catalogue of Microorganisms (GCM) 10K type strain sequencing project: providing services to taxonomists for standard genome sequencing and annotation.</title>
        <authorList>
            <consortium name="The Broad Institute Genomics Platform"/>
            <consortium name="The Broad Institute Genome Sequencing Center for Infectious Disease"/>
            <person name="Wu L."/>
            <person name="Ma J."/>
        </authorList>
    </citation>
    <scope>NUCLEOTIDE SEQUENCE [LARGE SCALE GENOMIC DNA]</scope>
    <source>
        <strain evidence="11">CCUG 61697</strain>
    </source>
</reference>
<evidence type="ECO:0000256" key="8">
    <source>
        <dbReference type="ARBA" id="ARBA00035655"/>
    </source>
</evidence>
<dbReference type="RefSeq" id="WP_379084241.1">
    <property type="nucleotide sequence ID" value="NZ_JBHTJO010000001.1"/>
</dbReference>
<evidence type="ECO:0000256" key="9">
    <source>
        <dbReference type="SAM" id="Phobius"/>
    </source>
</evidence>
<keyword evidence="6 9" id="KW-1133">Transmembrane helix</keyword>
<keyword evidence="7 9" id="KW-0472">Membrane</keyword>
<protein>
    <submittedName>
        <fullName evidence="10">YeeE/YedE family protein</fullName>
    </submittedName>
</protein>
<keyword evidence="4" id="KW-0997">Cell inner membrane</keyword>
<evidence type="ECO:0000313" key="10">
    <source>
        <dbReference type="EMBL" id="MFD0985621.1"/>
    </source>
</evidence>
<comment type="subcellular location">
    <subcellularLocation>
        <location evidence="1">Cell inner membrane</location>
        <topology evidence="1">Multi-pass membrane protein</topology>
    </subcellularLocation>
</comment>
<feature type="transmembrane region" description="Helical" evidence="9">
    <location>
        <begin position="46"/>
        <end position="66"/>
    </location>
</feature>
<keyword evidence="5 9" id="KW-0812">Transmembrane</keyword>
<accession>A0ABW3J5L6</accession>
<feature type="transmembrane region" description="Helical" evidence="9">
    <location>
        <begin position="6"/>
        <end position="25"/>
    </location>
</feature>
<dbReference type="EMBL" id="JBHTJO010000001">
    <property type="protein sequence ID" value="MFD0985621.1"/>
    <property type="molecule type" value="Genomic_DNA"/>
</dbReference>
<dbReference type="InterPro" id="IPR007272">
    <property type="entry name" value="Sulf_transp_TsuA/YedE"/>
</dbReference>
<evidence type="ECO:0000256" key="4">
    <source>
        <dbReference type="ARBA" id="ARBA00022519"/>
    </source>
</evidence>
<dbReference type="Proteomes" id="UP001597102">
    <property type="component" value="Unassembled WGS sequence"/>
</dbReference>
<organism evidence="10 11">
    <name type="scientific">Methyloligella solikamskensis</name>
    <dbReference type="NCBI Taxonomy" id="1177756"/>
    <lineage>
        <taxon>Bacteria</taxon>
        <taxon>Pseudomonadati</taxon>
        <taxon>Pseudomonadota</taxon>
        <taxon>Alphaproteobacteria</taxon>
        <taxon>Hyphomicrobiales</taxon>
        <taxon>Hyphomicrobiaceae</taxon>
        <taxon>Methyloligella</taxon>
    </lineage>
</organism>
<gene>
    <name evidence="10" type="ORF">ACFQ2F_00735</name>
</gene>
<evidence type="ECO:0000256" key="6">
    <source>
        <dbReference type="ARBA" id="ARBA00022989"/>
    </source>
</evidence>
<dbReference type="Pfam" id="PF04143">
    <property type="entry name" value="Sulf_transp"/>
    <property type="match status" value="1"/>
</dbReference>
<evidence type="ECO:0000256" key="1">
    <source>
        <dbReference type="ARBA" id="ARBA00004429"/>
    </source>
</evidence>
<keyword evidence="11" id="KW-1185">Reference proteome</keyword>
<dbReference type="PANTHER" id="PTHR30574">
    <property type="entry name" value="INNER MEMBRANE PROTEIN YEDE"/>
    <property type="match status" value="1"/>
</dbReference>
<comment type="similarity">
    <text evidence="8">Belongs to the TsuA/YedE (TC 9.B.102) family.</text>
</comment>